<proteinExistence type="predicted"/>
<reference evidence="3" key="1">
    <citation type="journal article" date="2019" name="Int. J. Syst. Evol. Microbiol.">
        <title>The Global Catalogue of Microorganisms (GCM) 10K type strain sequencing project: providing services to taxonomists for standard genome sequencing and annotation.</title>
        <authorList>
            <consortium name="The Broad Institute Genomics Platform"/>
            <consortium name="The Broad Institute Genome Sequencing Center for Infectious Disease"/>
            <person name="Wu L."/>
            <person name="Ma J."/>
        </authorList>
    </citation>
    <scope>NUCLEOTIDE SEQUENCE [LARGE SCALE GENOMIC DNA]</scope>
    <source>
        <strain evidence="3">PCU 280</strain>
    </source>
</reference>
<feature type="domain" description="IraD/Gp25-like" evidence="1">
    <location>
        <begin position="27"/>
        <end position="117"/>
    </location>
</feature>
<evidence type="ECO:0000313" key="3">
    <source>
        <dbReference type="Proteomes" id="UP001596233"/>
    </source>
</evidence>
<keyword evidence="3" id="KW-1185">Reference proteome</keyword>
<evidence type="ECO:0000313" key="2">
    <source>
        <dbReference type="EMBL" id="MFC6334428.1"/>
    </source>
</evidence>
<organism evidence="2 3">
    <name type="scientific">Paenibacillus septentrionalis</name>
    <dbReference type="NCBI Taxonomy" id="429342"/>
    <lineage>
        <taxon>Bacteria</taxon>
        <taxon>Bacillati</taxon>
        <taxon>Bacillota</taxon>
        <taxon>Bacilli</taxon>
        <taxon>Bacillales</taxon>
        <taxon>Paenibacillaceae</taxon>
        <taxon>Paenibacillus</taxon>
    </lineage>
</organism>
<dbReference type="RefSeq" id="WP_379236947.1">
    <property type="nucleotide sequence ID" value="NZ_JBHSTE010000006.1"/>
</dbReference>
<sequence length="133" mass="15409">MSKDFLGRGWKFPVEVDPITGRIRSVEYEDDIAEAIKIIITTIRGERIMRPDFGSGIESYLFEGNNATTAQMIKNEVLQAIIKWEPRVHEVEVEVESDPHADHRLNITIQYTVRTTNNLYNLVYPYYLYEGAN</sequence>
<dbReference type="Proteomes" id="UP001596233">
    <property type="component" value="Unassembled WGS sequence"/>
</dbReference>
<accession>A0ABW1V8Y3</accession>
<dbReference type="EMBL" id="JBHSTE010000006">
    <property type="protein sequence ID" value="MFC6334428.1"/>
    <property type="molecule type" value="Genomic_DNA"/>
</dbReference>
<protein>
    <submittedName>
        <fullName evidence="2">GPW/gp25 family protein</fullName>
    </submittedName>
</protein>
<evidence type="ECO:0000259" key="1">
    <source>
        <dbReference type="Pfam" id="PF04965"/>
    </source>
</evidence>
<comment type="caution">
    <text evidence="2">The sequence shown here is derived from an EMBL/GenBank/DDBJ whole genome shotgun (WGS) entry which is preliminary data.</text>
</comment>
<dbReference type="SUPFAM" id="SSF160719">
    <property type="entry name" value="gpW/gp25-like"/>
    <property type="match status" value="1"/>
</dbReference>
<dbReference type="InterPro" id="IPR007048">
    <property type="entry name" value="IraD/Gp25-like"/>
</dbReference>
<name>A0ABW1V8Y3_9BACL</name>
<dbReference type="Pfam" id="PF04965">
    <property type="entry name" value="GPW_gp25"/>
    <property type="match status" value="1"/>
</dbReference>
<gene>
    <name evidence="2" type="ORF">ACFP56_17510</name>
</gene>
<dbReference type="Gene3D" id="3.10.450.40">
    <property type="match status" value="1"/>
</dbReference>